<proteinExistence type="inferred from homology"/>
<dbReference type="SUPFAM" id="SSF54980">
    <property type="entry name" value="EF-G C-terminal domain-like"/>
    <property type="match status" value="1"/>
</dbReference>
<dbReference type="InterPro" id="IPR001498">
    <property type="entry name" value="Impact_N"/>
</dbReference>
<dbReference type="PROSITE" id="PS00910">
    <property type="entry name" value="UPF0029"/>
    <property type="match status" value="1"/>
</dbReference>
<dbReference type="PANTHER" id="PTHR16301">
    <property type="entry name" value="IMPACT-RELATED"/>
    <property type="match status" value="1"/>
</dbReference>
<dbReference type="PANTHER" id="PTHR16301:SF20">
    <property type="entry name" value="IMPACT FAMILY MEMBER YIGZ"/>
    <property type="match status" value="1"/>
</dbReference>
<organism evidence="4 5">
    <name type="scientific">Salinicoccus roseus</name>
    <dbReference type="NCBI Taxonomy" id="45670"/>
    <lineage>
        <taxon>Bacteria</taxon>
        <taxon>Bacillati</taxon>
        <taxon>Bacillota</taxon>
        <taxon>Bacilli</taxon>
        <taxon>Bacillales</taxon>
        <taxon>Staphylococcaceae</taxon>
        <taxon>Salinicoccus</taxon>
    </lineage>
</organism>
<dbReference type="Pfam" id="PF09186">
    <property type="entry name" value="DUF1949"/>
    <property type="match status" value="1"/>
</dbReference>
<protein>
    <submittedName>
        <fullName evidence="4">YigZ family protein</fullName>
    </submittedName>
</protein>
<keyword evidence="5" id="KW-1185">Reference proteome</keyword>
<dbReference type="Pfam" id="PF01205">
    <property type="entry name" value="Impact_N"/>
    <property type="match status" value="1"/>
</dbReference>
<gene>
    <name evidence="4" type="ORF">F7P68_0004330</name>
</gene>
<comment type="caution">
    <text evidence="4">The sequence shown here is derived from an EMBL/GenBank/DDBJ whole genome shotgun (WGS) entry which is preliminary data.</text>
</comment>
<reference evidence="4 5" key="2">
    <citation type="submission" date="2022-12" db="EMBL/GenBank/DDBJ databases">
        <title>Genome analysis and biological profiling of marine Salinicoccus roseus MOSEL-ME25.</title>
        <authorList>
            <person name="Mirza F.T."/>
            <person name="Xie Y."/>
            <person name="Shinwari Z.K."/>
        </authorList>
    </citation>
    <scope>NUCLEOTIDE SEQUENCE [LARGE SCALE GENOMIC DNA]</scope>
    <source>
        <strain evidence="4 5">MOSEL-ME25</strain>
    </source>
</reference>
<evidence type="ECO:0000259" key="2">
    <source>
        <dbReference type="Pfam" id="PF01205"/>
    </source>
</evidence>
<dbReference type="GeneID" id="77844508"/>
<dbReference type="RefSeq" id="WP_052443638.1">
    <property type="nucleotide sequence ID" value="NZ_CANMYM010000003.1"/>
</dbReference>
<dbReference type="EMBL" id="JABEVU030000001">
    <property type="protein sequence ID" value="MDB0579748.1"/>
    <property type="molecule type" value="Genomic_DNA"/>
</dbReference>
<dbReference type="InterPro" id="IPR023582">
    <property type="entry name" value="Impact"/>
</dbReference>
<evidence type="ECO:0000259" key="3">
    <source>
        <dbReference type="Pfam" id="PF09186"/>
    </source>
</evidence>
<dbReference type="InterPro" id="IPR035647">
    <property type="entry name" value="EFG_III/V"/>
</dbReference>
<dbReference type="SUPFAM" id="SSF54211">
    <property type="entry name" value="Ribosomal protein S5 domain 2-like"/>
    <property type="match status" value="1"/>
</dbReference>
<name>A0ABT4YFY7_9STAP</name>
<accession>A0ABT4YFY7</accession>
<dbReference type="InterPro" id="IPR020569">
    <property type="entry name" value="UPF0029_Impact_CS"/>
</dbReference>
<dbReference type="InterPro" id="IPR020568">
    <property type="entry name" value="Ribosomal_Su5_D2-typ_SF"/>
</dbReference>
<dbReference type="Proteomes" id="UP000527860">
    <property type="component" value="Unassembled WGS sequence"/>
</dbReference>
<feature type="domain" description="Impact N-terminal" evidence="2">
    <location>
        <begin position="19"/>
        <end position="123"/>
    </location>
</feature>
<evidence type="ECO:0000313" key="4">
    <source>
        <dbReference type="EMBL" id="MDB0579748.1"/>
    </source>
</evidence>
<dbReference type="InterPro" id="IPR036956">
    <property type="entry name" value="Impact_N_sf"/>
</dbReference>
<dbReference type="NCBIfam" id="TIGR00257">
    <property type="entry name" value="IMPACT_YIGZ"/>
    <property type="match status" value="1"/>
</dbReference>
<dbReference type="Gene3D" id="3.30.70.240">
    <property type="match status" value="1"/>
</dbReference>
<dbReference type="Gene3D" id="3.30.230.30">
    <property type="entry name" value="Impact, N-terminal domain"/>
    <property type="match status" value="1"/>
</dbReference>
<evidence type="ECO:0000313" key="5">
    <source>
        <dbReference type="Proteomes" id="UP000527860"/>
    </source>
</evidence>
<dbReference type="InterPro" id="IPR015269">
    <property type="entry name" value="UPF0029_Impact_C"/>
</dbReference>
<dbReference type="InterPro" id="IPR015796">
    <property type="entry name" value="Impact_YigZ-like"/>
</dbReference>
<sequence length="210" mass="23234">MEQQYMNRVDTTTETTINKSRFIAYIQRTDSEEAAKSFINSIKSRHKDANHNCSAYILTPSALIQKADDDGEPSGTAGVPILEVLKREGLYNVTVVVTRYFGGIKLGAGGLIRAYSGAASDAVNAAGKVVEINMIPYRITMDYTYTNRFEHELEASGTAISDTIYTDKVTYLVHVEEDAQGAFLDRVQEITKDTATLEEMEMIQAESPVE</sequence>
<reference evidence="5" key="1">
    <citation type="submission" date="2020-04" db="EMBL/GenBank/DDBJ databases">
        <title>Genome analysis and biological profiling of marine Cellulosimicrobium funkei MOSEL-ME6.</title>
        <authorList>
            <person name="Tanveer F."/>
            <person name="Xie Y."/>
            <person name="Shinwari Z.K."/>
        </authorList>
    </citation>
    <scope>NUCLEOTIDE SEQUENCE [LARGE SCALE GENOMIC DNA]</scope>
    <source>
        <strain evidence="5">MOSEL-ME25</strain>
    </source>
</reference>
<evidence type="ECO:0000256" key="1">
    <source>
        <dbReference type="ARBA" id="ARBA00007665"/>
    </source>
</evidence>
<comment type="similarity">
    <text evidence="1">Belongs to the IMPACT family.</text>
</comment>
<feature type="domain" description="UPF0029" evidence="3">
    <location>
        <begin position="139"/>
        <end position="192"/>
    </location>
</feature>